<keyword evidence="3" id="KW-1185">Reference proteome</keyword>
<reference evidence="2 3" key="1">
    <citation type="submission" date="2018-11" db="EMBL/GenBank/DDBJ databases">
        <title>Genomic Encyclopedia of Type Strains, Phase IV (KMG-IV): sequencing the most valuable type-strain genomes for metagenomic binning, comparative biology and taxonomic classification.</title>
        <authorList>
            <person name="Goeker M."/>
        </authorList>
    </citation>
    <scope>NUCLEOTIDE SEQUENCE [LARGE SCALE GENOMIC DNA]</scope>
    <source>
        <strain evidence="2 3">DSM 5900</strain>
    </source>
</reference>
<sequence>MTIPTPPKMPEPPSPDREPIPARDTIRRQNQHVPRHQDGGRETDDSVIQKHGPDIQRDEVGRP</sequence>
<feature type="compositionally biased region" description="Basic and acidic residues" evidence="1">
    <location>
        <begin position="14"/>
        <end position="27"/>
    </location>
</feature>
<evidence type="ECO:0000313" key="3">
    <source>
        <dbReference type="Proteomes" id="UP000278222"/>
    </source>
</evidence>
<dbReference type="Proteomes" id="UP000278222">
    <property type="component" value="Unassembled WGS sequence"/>
</dbReference>
<name>A0A3N1MBJ4_9PROT</name>
<protein>
    <submittedName>
        <fullName evidence="2">Uncharacterized protein</fullName>
    </submittedName>
</protein>
<feature type="compositionally biased region" description="Pro residues" evidence="1">
    <location>
        <begin position="1"/>
        <end position="13"/>
    </location>
</feature>
<comment type="caution">
    <text evidence="2">The sequence shown here is derived from an EMBL/GenBank/DDBJ whole genome shotgun (WGS) entry which is preliminary data.</text>
</comment>
<dbReference type="RefSeq" id="WP_142235658.1">
    <property type="nucleotide sequence ID" value="NZ_AP019700.1"/>
</dbReference>
<dbReference type="AlphaFoldDB" id="A0A3N1MBJ4"/>
<evidence type="ECO:0000313" key="2">
    <source>
        <dbReference type="EMBL" id="ROQ00425.1"/>
    </source>
</evidence>
<accession>A0A3N1MBJ4</accession>
<feature type="region of interest" description="Disordered" evidence="1">
    <location>
        <begin position="1"/>
        <end position="63"/>
    </location>
</feature>
<evidence type="ECO:0000256" key="1">
    <source>
        <dbReference type="SAM" id="MobiDB-lite"/>
    </source>
</evidence>
<dbReference type="EMBL" id="RJKX01000013">
    <property type="protein sequence ID" value="ROQ00425.1"/>
    <property type="molecule type" value="Genomic_DNA"/>
</dbReference>
<proteinExistence type="predicted"/>
<feature type="compositionally biased region" description="Basic and acidic residues" evidence="1">
    <location>
        <begin position="35"/>
        <end position="63"/>
    </location>
</feature>
<organism evidence="2 3">
    <name type="scientific">Stella humosa</name>
    <dbReference type="NCBI Taxonomy" id="94"/>
    <lineage>
        <taxon>Bacteria</taxon>
        <taxon>Pseudomonadati</taxon>
        <taxon>Pseudomonadota</taxon>
        <taxon>Alphaproteobacteria</taxon>
        <taxon>Rhodospirillales</taxon>
        <taxon>Stellaceae</taxon>
        <taxon>Stella</taxon>
    </lineage>
</organism>
<gene>
    <name evidence="2" type="ORF">EDC65_2224</name>
</gene>